<protein>
    <recommendedName>
        <fullName evidence="3">N-acetylglutamate synthase</fullName>
    </recommendedName>
</protein>
<sequence length="115" mass="13192">MNYDNLTFRAITNTDNGETSSETIFHYRQEGQILTAEYAGGTILEGRLIGLVEADGKLRFRYHHINDQYELRSGQCISVPEILADGRIRLHEQWQWMFDDDSAGQSIVEQVIESP</sequence>
<dbReference type="EMBL" id="FMZB01000002">
    <property type="protein sequence ID" value="SDC31030.1"/>
    <property type="molecule type" value="Genomic_DNA"/>
</dbReference>
<dbReference type="RefSeq" id="WP_093725907.1">
    <property type="nucleotide sequence ID" value="NZ_FMZB01000002.1"/>
</dbReference>
<dbReference type="STRING" id="361279.SAMN05421663_10235"/>
<accession>A0A1G6KJ20</accession>
<evidence type="ECO:0000313" key="2">
    <source>
        <dbReference type="Proteomes" id="UP000198666"/>
    </source>
</evidence>
<gene>
    <name evidence="1" type="ORF">SAMN05421663_10235</name>
</gene>
<dbReference type="InterPro" id="IPR058595">
    <property type="entry name" value="Avidin-like"/>
</dbReference>
<evidence type="ECO:0000313" key="1">
    <source>
        <dbReference type="EMBL" id="SDC31030.1"/>
    </source>
</evidence>
<organism evidence="1 2">
    <name type="scientific">Terribacillus halophilus</name>
    <dbReference type="NCBI Taxonomy" id="361279"/>
    <lineage>
        <taxon>Bacteria</taxon>
        <taxon>Bacillati</taxon>
        <taxon>Bacillota</taxon>
        <taxon>Bacilli</taxon>
        <taxon>Bacillales</taxon>
        <taxon>Bacillaceae</taxon>
        <taxon>Terribacillus</taxon>
    </lineage>
</organism>
<name>A0A1G6KJ20_9BACI</name>
<dbReference type="OrthoDB" id="5684515at2"/>
<dbReference type="Pfam" id="PF26421">
    <property type="entry name" value="Avidin_like"/>
    <property type="match status" value="1"/>
</dbReference>
<keyword evidence="2" id="KW-1185">Reference proteome</keyword>
<evidence type="ECO:0008006" key="3">
    <source>
        <dbReference type="Google" id="ProtNLM"/>
    </source>
</evidence>
<proteinExistence type="predicted"/>
<reference evidence="2" key="1">
    <citation type="submission" date="2016-10" db="EMBL/GenBank/DDBJ databases">
        <authorList>
            <person name="Varghese N."/>
            <person name="Submissions S."/>
        </authorList>
    </citation>
    <scope>NUCLEOTIDE SEQUENCE [LARGE SCALE GENOMIC DNA]</scope>
    <source>
        <strain evidence="2">DSM 21620</strain>
    </source>
</reference>
<dbReference type="AlphaFoldDB" id="A0A1G6KJ20"/>
<dbReference type="Proteomes" id="UP000198666">
    <property type="component" value="Unassembled WGS sequence"/>
</dbReference>